<organism evidence="2">
    <name type="scientific">Megaviridae environmental sample</name>
    <dbReference type="NCBI Taxonomy" id="1737588"/>
    <lineage>
        <taxon>Viruses</taxon>
        <taxon>Varidnaviria</taxon>
        <taxon>Bamfordvirae</taxon>
        <taxon>Nucleocytoviricota</taxon>
        <taxon>Megaviricetes</taxon>
        <taxon>Imitervirales</taxon>
        <taxon>Mimiviridae</taxon>
        <taxon>environmental samples</taxon>
    </lineage>
</organism>
<protein>
    <submittedName>
        <fullName evidence="2">Uncharacterized protein</fullName>
    </submittedName>
</protein>
<reference evidence="2" key="1">
    <citation type="journal article" date="2019" name="Philos. Trans. R. Soc. Lond., B, Biol. Sci.">
        <title>Targeted metagenomic recovery of four divergent viruses reveals shared and distinctive characteristics of giant viruses of marine eukaryotes.</title>
        <authorList>
            <person name="Needham D.M."/>
            <person name="Poirier C."/>
            <person name="Hehenberger E."/>
            <person name="Jimenez V."/>
            <person name="Swalwell J.E."/>
            <person name="Santoro A.E."/>
            <person name="Worden A.Z."/>
        </authorList>
    </citation>
    <scope>NUCLEOTIDE SEQUENCE</scope>
    <source>
        <strain evidence="2">OPacV-662</strain>
    </source>
</reference>
<feature type="transmembrane region" description="Helical" evidence="1">
    <location>
        <begin position="73"/>
        <end position="91"/>
    </location>
</feature>
<name>A0A5J6VJ06_9VIRU</name>
<evidence type="ECO:0000256" key="1">
    <source>
        <dbReference type="SAM" id="Phobius"/>
    </source>
</evidence>
<keyword evidence="1" id="KW-1133">Transmembrane helix</keyword>
<accession>A0A5J6VJ06</accession>
<sequence length="238" mass="27098">MSLPIFPISFATGVLGGFVGISFKDTMTKIFQHGLPPTLSPTLPPTLPPTLSPTLPPTYAPTLPPQFNIQPATLLPVTIPYILLAIIFFIWRSRRSDGSIERLRDDAIYQMQHNQMESATRFNNLETNMSVQCHNMQKHMYYLGLLGMKTLGLLGEHMDEMEQVEPILEEMRHINNNLMQEIAQSEVRQNSNCINYKNKRNQNTFIDKRQQRNNKIVGGLIIGLAVSVAGLFIYFKRH</sequence>
<proteinExistence type="predicted"/>
<dbReference type="EMBL" id="MN448271">
    <property type="protein sequence ID" value="QFG73833.1"/>
    <property type="molecule type" value="Genomic_DNA"/>
</dbReference>
<evidence type="ECO:0000313" key="2">
    <source>
        <dbReference type="EMBL" id="QFG73833.1"/>
    </source>
</evidence>
<keyword evidence="1" id="KW-0472">Membrane</keyword>
<keyword evidence="1" id="KW-0812">Transmembrane</keyword>
<feature type="transmembrane region" description="Helical" evidence="1">
    <location>
        <begin position="216"/>
        <end position="235"/>
    </location>
</feature>